<evidence type="ECO:0000256" key="1">
    <source>
        <dbReference type="SAM" id="MobiDB-lite"/>
    </source>
</evidence>
<dbReference type="GO" id="GO:0016787">
    <property type="term" value="F:hydrolase activity"/>
    <property type="evidence" value="ECO:0007669"/>
    <property type="project" value="UniProtKB-KW"/>
</dbReference>
<protein>
    <submittedName>
        <fullName evidence="3">SGNH/GDSL hydrolase family protein</fullName>
    </submittedName>
</protein>
<dbReference type="Pfam" id="PF13472">
    <property type="entry name" value="Lipase_GDSL_2"/>
    <property type="match status" value="1"/>
</dbReference>
<evidence type="ECO:0000313" key="4">
    <source>
        <dbReference type="Proteomes" id="UP000655366"/>
    </source>
</evidence>
<dbReference type="AlphaFoldDB" id="A0A931CQU7"/>
<keyword evidence="3" id="KW-0378">Hydrolase</keyword>
<dbReference type="InterPro" id="IPR013830">
    <property type="entry name" value="SGNH_hydro"/>
</dbReference>
<keyword evidence="4" id="KW-1185">Reference proteome</keyword>
<dbReference type="CDD" id="cd01832">
    <property type="entry name" value="SGNH_hydrolase_like_1"/>
    <property type="match status" value="1"/>
</dbReference>
<dbReference type="SUPFAM" id="SSF52266">
    <property type="entry name" value="SGNH hydrolase"/>
    <property type="match status" value="1"/>
</dbReference>
<name>A0A931CQU7_9MICC</name>
<evidence type="ECO:0000313" key="3">
    <source>
        <dbReference type="EMBL" id="MBG0740880.1"/>
    </source>
</evidence>
<accession>A0A931CQU7</accession>
<feature type="region of interest" description="Disordered" evidence="1">
    <location>
        <begin position="284"/>
        <end position="303"/>
    </location>
</feature>
<proteinExistence type="predicted"/>
<gene>
    <name evidence="3" type="ORF">IV500_16005</name>
</gene>
<comment type="caution">
    <text evidence="3">The sequence shown here is derived from an EMBL/GenBank/DDBJ whole genome shotgun (WGS) entry which is preliminary data.</text>
</comment>
<dbReference type="Gene3D" id="3.40.50.1110">
    <property type="entry name" value="SGNH hydrolase"/>
    <property type="match status" value="1"/>
</dbReference>
<dbReference type="InterPro" id="IPR053140">
    <property type="entry name" value="GDSL_Rv0518-like"/>
</dbReference>
<dbReference type="Proteomes" id="UP000655366">
    <property type="component" value="Unassembled WGS sequence"/>
</dbReference>
<reference evidence="3 4" key="1">
    <citation type="submission" date="2020-11" db="EMBL/GenBank/DDBJ databases">
        <title>Arthrobacter antarcticus sp. nov., isolated from Antarctic Soil.</title>
        <authorList>
            <person name="Li J."/>
        </authorList>
    </citation>
    <scope>NUCLEOTIDE SEQUENCE [LARGE SCALE GENOMIC DNA]</scope>
    <source>
        <strain evidence="3 4">Z1-20</strain>
    </source>
</reference>
<dbReference type="PANTHER" id="PTHR43784:SF2">
    <property type="entry name" value="GDSL-LIKE LIPASE_ACYLHYDROLASE, PUTATIVE (AFU_ORTHOLOGUE AFUA_2G00820)-RELATED"/>
    <property type="match status" value="1"/>
</dbReference>
<evidence type="ECO:0000259" key="2">
    <source>
        <dbReference type="Pfam" id="PF13472"/>
    </source>
</evidence>
<dbReference type="EMBL" id="JADNYM010000022">
    <property type="protein sequence ID" value="MBG0740880.1"/>
    <property type="molecule type" value="Genomic_DNA"/>
</dbReference>
<feature type="domain" description="SGNH hydrolase-type esterase" evidence="2">
    <location>
        <begin position="36"/>
        <end position="226"/>
    </location>
</feature>
<dbReference type="PANTHER" id="PTHR43784">
    <property type="entry name" value="GDSL-LIKE LIPASE/ACYLHYDROLASE, PUTATIVE (AFU_ORTHOLOGUE AFUA_2G00820)-RELATED"/>
    <property type="match status" value="1"/>
</dbReference>
<sequence length="320" mass="34375">MIVGLICPVPGAEVSVEVPTKIPAAIPTAFSAKYVALGDSFTEGMGDDDPKLPHGCRGWADRVAEQLARADTNPNPNANANANADASQGAGLGYANLAIRGKKLRQVLSEQIDAAVALQPTLVSMYAGANDILRPKVNIDALIEDYSRGIAKLSATGATVLLFTGFDSKASGVFGKTRGRTAIYNELVREVADEHNALIVDYWRFDEYDDPRMWSIDRMHMSTPGHINMARRVLALLDQESGLDVPDLEPLPVLGRLKVAAANAQWAREYVGPWIGRRLRGVSSGDSLDPRWPRLHSPGPAAVEEGARGAIGLADSPDWS</sequence>
<dbReference type="InterPro" id="IPR036514">
    <property type="entry name" value="SGNH_hydro_sf"/>
</dbReference>
<organism evidence="3 4">
    <name type="scientific">Arthrobacter terrae</name>
    <dbReference type="NCBI Taxonomy" id="2935737"/>
    <lineage>
        <taxon>Bacteria</taxon>
        <taxon>Bacillati</taxon>
        <taxon>Actinomycetota</taxon>
        <taxon>Actinomycetes</taxon>
        <taxon>Micrococcales</taxon>
        <taxon>Micrococcaceae</taxon>
        <taxon>Arthrobacter</taxon>
    </lineage>
</organism>